<feature type="domain" description="Fibronectin type-III" evidence="1">
    <location>
        <begin position="52"/>
        <end position="138"/>
    </location>
</feature>
<dbReference type="AlphaFoldDB" id="A0A3Q2Q8R1"/>
<dbReference type="PANTHER" id="PTHR47135:SF3">
    <property type="entry name" value="FIBRONECTIN TYPE-III DOMAIN-CONTAINING PROTEIN"/>
    <property type="match status" value="1"/>
</dbReference>
<dbReference type="Ensembl" id="ENSFHET00000012797.1">
    <property type="protein sequence ID" value="ENSFHEP00000022477.1"/>
    <property type="gene ID" value="ENSFHEG00000002879.1"/>
</dbReference>
<proteinExistence type="predicted"/>
<keyword evidence="3" id="KW-1185">Reference proteome</keyword>
<dbReference type="InterPro" id="IPR036116">
    <property type="entry name" value="FN3_sf"/>
</dbReference>
<dbReference type="InterPro" id="IPR003961">
    <property type="entry name" value="FN3_dom"/>
</dbReference>
<feature type="domain" description="Fibronectin type-III" evidence="1">
    <location>
        <begin position="1"/>
        <end position="51"/>
    </location>
</feature>
<dbReference type="SMART" id="SM00060">
    <property type="entry name" value="FN3"/>
    <property type="match status" value="4"/>
</dbReference>
<sequence length="498" mass="51213">MGPPLYCHSTVTQCTVGGLRCESSYTVTVFSISGTCHSLPSQEVVVQTLPCPPTNVTAVHACAPDPVPVSWTHSGDAELFVAVALGSRGHRAECTTNKTSCSLPGLQCGEVYTVSVVGANDNCPGLQSSPLSLKTEPCSPSNVTSQVICGARAAQVFWSPSVNAESYDVRATSPGQTLTCSSSSSNCTLTPLVCGQAFDVQVSASDGTCTSNYSSPFRQQPVPCTPENVTTDLQCGSNDLTVSWTSSPHPLSYSVMAVPLDGGGSITCNTNNASCVLRGFGCGQTVNVSVKASSDICSGPYSPTQTVRTGPCSPQKLEVVTDCATNSLLASWEASSGAVSYTATVTGPNIFPQNCSTSNQTCSFSNLHCASTYTVQVTSQDSLCSSAPIHAAATTGPCEPTAVMSAQHCGSDGATVSWVDGGGAAAYTVLAQEGGSHQHVSCRSNTTSCQLEQLQCGKGYNITVLAEDASCNSTGGATGTLATGWKDRIVRTDQIADI</sequence>
<organism evidence="2 3">
    <name type="scientific">Fundulus heteroclitus</name>
    <name type="common">Killifish</name>
    <name type="synonym">Mummichog</name>
    <dbReference type="NCBI Taxonomy" id="8078"/>
    <lineage>
        <taxon>Eukaryota</taxon>
        <taxon>Metazoa</taxon>
        <taxon>Chordata</taxon>
        <taxon>Craniata</taxon>
        <taxon>Vertebrata</taxon>
        <taxon>Euteleostomi</taxon>
        <taxon>Actinopterygii</taxon>
        <taxon>Neopterygii</taxon>
        <taxon>Teleostei</taxon>
        <taxon>Neoteleostei</taxon>
        <taxon>Acanthomorphata</taxon>
        <taxon>Ovalentaria</taxon>
        <taxon>Atherinomorphae</taxon>
        <taxon>Cyprinodontiformes</taxon>
        <taxon>Fundulidae</taxon>
        <taxon>Fundulus</taxon>
    </lineage>
</organism>
<feature type="domain" description="Fibronectin type-III" evidence="1">
    <location>
        <begin position="225"/>
        <end position="312"/>
    </location>
</feature>
<dbReference type="SUPFAM" id="SSF49265">
    <property type="entry name" value="Fibronectin type III"/>
    <property type="match status" value="4"/>
</dbReference>
<dbReference type="PROSITE" id="PS50853">
    <property type="entry name" value="FN3"/>
    <property type="match status" value="5"/>
</dbReference>
<feature type="domain" description="Fibronectin type-III" evidence="1">
    <location>
        <begin position="139"/>
        <end position="224"/>
    </location>
</feature>
<feature type="domain" description="Fibronectin type-III" evidence="1">
    <location>
        <begin position="313"/>
        <end position="401"/>
    </location>
</feature>
<protein>
    <recommendedName>
        <fullName evidence="1">Fibronectin type-III domain-containing protein</fullName>
    </recommendedName>
</protein>
<evidence type="ECO:0000259" key="1">
    <source>
        <dbReference type="PROSITE" id="PS50853"/>
    </source>
</evidence>
<evidence type="ECO:0000313" key="3">
    <source>
        <dbReference type="Proteomes" id="UP000265000"/>
    </source>
</evidence>
<reference evidence="2" key="1">
    <citation type="submission" date="2025-08" db="UniProtKB">
        <authorList>
            <consortium name="Ensembl"/>
        </authorList>
    </citation>
    <scope>IDENTIFICATION</scope>
</reference>
<dbReference type="PANTHER" id="PTHR47135">
    <property type="entry name" value="FIBRONECTIN TYPE III DOMAIN-CONTAINING PROTEIN 7"/>
    <property type="match status" value="1"/>
</dbReference>
<dbReference type="Proteomes" id="UP000265000">
    <property type="component" value="Unplaced"/>
</dbReference>
<evidence type="ECO:0000313" key="2">
    <source>
        <dbReference type="Ensembl" id="ENSFHEP00000022477.1"/>
    </source>
</evidence>
<reference evidence="2" key="2">
    <citation type="submission" date="2025-09" db="UniProtKB">
        <authorList>
            <consortium name="Ensembl"/>
        </authorList>
    </citation>
    <scope>IDENTIFICATION</scope>
</reference>
<accession>A0A3Q2Q8R1</accession>
<dbReference type="InterPro" id="IPR013783">
    <property type="entry name" value="Ig-like_fold"/>
</dbReference>
<dbReference type="CDD" id="cd00063">
    <property type="entry name" value="FN3"/>
    <property type="match status" value="1"/>
</dbReference>
<dbReference type="Gene3D" id="2.60.40.10">
    <property type="entry name" value="Immunoglobulins"/>
    <property type="match status" value="5"/>
</dbReference>
<name>A0A3Q2Q8R1_FUNHE</name>
<dbReference type="GeneTree" id="ENSGT00390000004674"/>